<dbReference type="InterPro" id="IPR014710">
    <property type="entry name" value="RmlC-like_jellyroll"/>
</dbReference>
<organism evidence="2 3">
    <name type="scientific">Phototrophicus methaneseepsis</name>
    <dbReference type="NCBI Taxonomy" id="2710758"/>
    <lineage>
        <taxon>Bacteria</taxon>
        <taxon>Bacillati</taxon>
        <taxon>Chloroflexota</taxon>
        <taxon>Candidatus Thermofontia</taxon>
        <taxon>Phototrophicales</taxon>
        <taxon>Phototrophicaceae</taxon>
        <taxon>Phototrophicus</taxon>
    </lineage>
</organism>
<keyword evidence="3" id="KW-1185">Reference proteome</keyword>
<name>A0A7S8E6T6_9CHLR</name>
<gene>
    <name evidence="2" type="primary">iolB</name>
    <name evidence="2" type="ORF">G4Y79_16915</name>
</gene>
<reference evidence="2 3" key="1">
    <citation type="submission" date="2020-02" db="EMBL/GenBank/DDBJ databases">
        <authorList>
            <person name="Zheng R.K."/>
            <person name="Sun C.M."/>
        </authorList>
    </citation>
    <scope>NUCLEOTIDE SEQUENCE [LARGE SCALE GENOMIC DNA]</scope>
    <source>
        <strain evidence="3">rifampicinis</strain>
    </source>
</reference>
<dbReference type="AlphaFoldDB" id="A0A7S8E6T6"/>
<proteinExistence type="predicted"/>
<evidence type="ECO:0000313" key="3">
    <source>
        <dbReference type="Proteomes" id="UP000594468"/>
    </source>
</evidence>
<dbReference type="GO" id="GO:0019310">
    <property type="term" value="P:inositol catabolic process"/>
    <property type="evidence" value="ECO:0007669"/>
    <property type="project" value="InterPro"/>
</dbReference>
<dbReference type="PANTHER" id="PTHR39193">
    <property type="entry name" value="5-DEOXY-GLUCURONATE ISOMERASE"/>
    <property type="match status" value="1"/>
</dbReference>
<keyword evidence="1 2" id="KW-0413">Isomerase</keyword>
<dbReference type="Pfam" id="PF04962">
    <property type="entry name" value="KduI"/>
    <property type="match status" value="1"/>
</dbReference>
<dbReference type="KEGG" id="pmet:G4Y79_16915"/>
<accession>A0A7S8E6T6</accession>
<dbReference type="NCBIfam" id="TIGR04378">
    <property type="entry name" value="myo_inos_iolB"/>
    <property type="match status" value="1"/>
</dbReference>
<dbReference type="SUPFAM" id="SSF51182">
    <property type="entry name" value="RmlC-like cupins"/>
    <property type="match status" value="1"/>
</dbReference>
<dbReference type="PIRSF" id="PIRSF036628">
    <property type="entry name" value="IolB"/>
    <property type="match status" value="1"/>
</dbReference>
<dbReference type="GO" id="GO:0102482">
    <property type="term" value="F:5-deoxy-D-glucuronate isomerase activity"/>
    <property type="evidence" value="ECO:0007669"/>
    <property type="project" value="UniProtKB-EC"/>
</dbReference>
<evidence type="ECO:0000256" key="1">
    <source>
        <dbReference type="ARBA" id="ARBA00023235"/>
    </source>
</evidence>
<dbReference type="RefSeq" id="WP_195169441.1">
    <property type="nucleotide sequence ID" value="NZ_CP062983.1"/>
</dbReference>
<dbReference type="PANTHER" id="PTHR39193:SF1">
    <property type="entry name" value="5-DEOXY-GLUCURONATE ISOMERASE"/>
    <property type="match status" value="1"/>
</dbReference>
<dbReference type="InterPro" id="IPR011051">
    <property type="entry name" value="RmlC_Cupin_sf"/>
</dbReference>
<dbReference type="InterPro" id="IPR024203">
    <property type="entry name" value="Deoxy-glucuronate_isom_IolB"/>
</dbReference>
<sequence>MNYTSNNMIVKSQDNGGSGIFASVDAASAGWDYLNMAALRLNKGETYSTNVGEHEHVTVILGGRCHIRTSTGEYLDLGRRPNVFSGMPWALYLPRNVDFEIEALTDNLEVASCWVPTDEDHPAQLVTPDMSQVEIRGGANATRQINGILPPGFDCHRLVCVEVYTPSGNWSSYPPHKHDVHTEAEDGTVLEADLEEIYFYKIDNPNGYAYQRVYNDDRSIDGLMMAENHDAVLVPEGYHPVVSAHGYTTYYLNFLAGSAQSLANSDDPAYSWVKGTWTYQDPRLPIVHHGMEPR</sequence>
<evidence type="ECO:0000313" key="2">
    <source>
        <dbReference type="EMBL" id="QPC81368.1"/>
    </source>
</evidence>
<protein>
    <submittedName>
        <fullName evidence="2">5-deoxy-glucuronate isomerase</fullName>
        <ecNumber evidence="2">5.3.1.30</ecNumber>
    </submittedName>
</protein>
<dbReference type="EC" id="5.3.1.30" evidence="2"/>
<dbReference type="EMBL" id="CP062983">
    <property type="protein sequence ID" value="QPC81368.1"/>
    <property type="molecule type" value="Genomic_DNA"/>
</dbReference>
<dbReference type="Proteomes" id="UP000594468">
    <property type="component" value="Chromosome"/>
</dbReference>
<dbReference type="GO" id="GO:0008880">
    <property type="term" value="F:glucuronate isomerase activity"/>
    <property type="evidence" value="ECO:0007669"/>
    <property type="project" value="InterPro"/>
</dbReference>
<dbReference type="Gene3D" id="2.60.120.10">
    <property type="entry name" value="Jelly Rolls"/>
    <property type="match status" value="2"/>
</dbReference>
<dbReference type="InterPro" id="IPR021120">
    <property type="entry name" value="KduI/IolB_isomerase"/>
</dbReference>